<keyword evidence="2 4" id="KW-0728">SH3 domain</keyword>
<keyword evidence="10" id="KW-1185">Reference proteome</keyword>
<feature type="region of interest" description="Disordered" evidence="6">
    <location>
        <begin position="1198"/>
        <end position="1262"/>
    </location>
</feature>
<evidence type="ECO:0000256" key="5">
    <source>
        <dbReference type="SAM" id="Coils"/>
    </source>
</evidence>
<feature type="compositionally biased region" description="Low complexity" evidence="6">
    <location>
        <begin position="1301"/>
        <end position="1394"/>
    </location>
</feature>
<dbReference type="InterPro" id="IPR040325">
    <property type="entry name" value="RIMBP1/2/3"/>
</dbReference>
<evidence type="ECO:0000259" key="7">
    <source>
        <dbReference type="PROSITE" id="PS50002"/>
    </source>
</evidence>
<proteinExistence type="inferred from homology"/>
<organism evidence="9 10">
    <name type="scientific">Acanthoscelides obtectus</name>
    <name type="common">Bean weevil</name>
    <name type="synonym">Bruchus obtectus</name>
    <dbReference type="NCBI Taxonomy" id="200917"/>
    <lineage>
        <taxon>Eukaryota</taxon>
        <taxon>Metazoa</taxon>
        <taxon>Ecdysozoa</taxon>
        <taxon>Arthropoda</taxon>
        <taxon>Hexapoda</taxon>
        <taxon>Insecta</taxon>
        <taxon>Pterygota</taxon>
        <taxon>Neoptera</taxon>
        <taxon>Endopterygota</taxon>
        <taxon>Coleoptera</taxon>
        <taxon>Polyphaga</taxon>
        <taxon>Cucujiformia</taxon>
        <taxon>Chrysomeloidea</taxon>
        <taxon>Chrysomelidae</taxon>
        <taxon>Bruchinae</taxon>
        <taxon>Bruchini</taxon>
        <taxon>Acanthoscelides</taxon>
    </lineage>
</organism>
<dbReference type="FunFam" id="2.30.30.40:FF:000023">
    <property type="entry name" value="RIMS-binding protein 2 isoform F"/>
    <property type="match status" value="1"/>
</dbReference>
<dbReference type="PROSITE" id="PS50002">
    <property type="entry name" value="SH3"/>
    <property type="match status" value="3"/>
</dbReference>
<feature type="domain" description="SH3" evidence="7">
    <location>
        <begin position="1047"/>
        <end position="1115"/>
    </location>
</feature>
<comment type="similarity">
    <text evidence="1">Belongs to the RIMBP family.</text>
</comment>
<evidence type="ECO:0000256" key="6">
    <source>
        <dbReference type="SAM" id="MobiDB-lite"/>
    </source>
</evidence>
<feature type="region of interest" description="Disordered" evidence="6">
    <location>
        <begin position="938"/>
        <end position="1045"/>
    </location>
</feature>
<comment type="caution">
    <text evidence="9">The sequence shown here is derived from an EMBL/GenBank/DDBJ whole genome shotgun (WGS) entry which is preliminary data.</text>
</comment>
<evidence type="ECO:0000256" key="4">
    <source>
        <dbReference type="PROSITE-ProRule" id="PRU00192"/>
    </source>
</evidence>
<feature type="compositionally biased region" description="Low complexity" evidence="6">
    <location>
        <begin position="1242"/>
        <end position="1261"/>
    </location>
</feature>
<dbReference type="FunFam" id="2.30.30.40:FF:000166">
    <property type="entry name" value="RIM-binding protein, isoform F"/>
    <property type="match status" value="1"/>
</dbReference>
<dbReference type="InterPro" id="IPR057884">
    <property type="entry name" value="FN3_RIM-BP1/2/3"/>
</dbReference>
<feature type="compositionally biased region" description="Gly residues" evidence="6">
    <location>
        <begin position="1221"/>
        <end position="1230"/>
    </location>
</feature>
<dbReference type="Pfam" id="PF00041">
    <property type="entry name" value="fn3"/>
    <property type="match status" value="2"/>
</dbReference>
<dbReference type="FunFam" id="2.60.40.10:FF:001380">
    <property type="entry name" value="Peripheral-type benzodiazepine receptor-associated protein 1"/>
    <property type="match status" value="1"/>
</dbReference>
<feature type="domain" description="SH3" evidence="7">
    <location>
        <begin position="1129"/>
        <end position="1197"/>
    </location>
</feature>
<dbReference type="Pfam" id="PF25523">
    <property type="entry name" value="Ig_RIMBP2"/>
    <property type="match status" value="1"/>
</dbReference>
<dbReference type="FunFam" id="2.30.30.40:FF:000016">
    <property type="entry name" value="RIMS-binding protein 2 isoform X2"/>
    <property type="match status" value="1"/>
</dbReference>
<dbReference type="PROSITE" id="PS50853">
    <property type="entry name" value="FN3"/>
    <property type="match status" value="3"/>
</dbReference>
<keyword evidence="5" id="KW-0175">Coiled coil</keyword>
<dbReference type="OrthoDB" id="4158657at2759"/>
<dbReference type="InterPro" id="IPR035755">
    <property type="entry name" value="RIM-BP_SH3_3"/>
</dbReference>
<accession>A0A9P0JLP4</accession>
<feature type="domain" description="Fibronectin type-III" evidence="8">
    <location>
        <begin position="754"/>
        <end position="849"/>
    </location>
</feature>
<evidence type="ECO:0000256" key="3">
    <source>
        <dbReference type="ARBA" id="ARBA00022737"/>
    </source>
</evidence>
<reference evidence="9" key="1">
    <citation type="submission" date="2022-03" db="EMBL/GenBank/DDBJ databases">
        <authorList>
            <person name="Sayadi A."/>
        </authorList>
    </citation>
    <scope>NUCLEOTIDE SEQUENCE</scope>
</reference>
<dbReference type="CDD" id="cd12012">
    <property type="entry name" value="SH3_RIM-BP_2"/>
    <property type="match status" value="1"/>
</dbReference>
<evidence type="ECO:0000256" key="2">
    <source>
        <dbReference type="ARBA" id="ARBA00022443"/>
    </source>
</evidence>
<dbReference type="SMART" id="SM00060">
    <property type="entry name" value="FN3"/>
    <property type="match status" value="3"/>
</dbReference>
<dbReference type="InterPro" id="IPR036028">
    <property type="entry name" value="SH3-like_dom_sf"/>
</dbReference>
<dbReference type="SUPFAM" id="SSF49265">
    <property type="entry name" value="Fibronectin type III"/>
    <property type="match status" value="2"/>
</dbReference>
<evidence type="ECO:0000313" key="9">
    <source>
        <dbReference type="EMBL" id="CAH1953498.1"/>
    </source>
</evidence>
<dbReference type="Gene3D" id="2.30.30.40">
    <property type="entry name" value="SH3 Domains"/>
    <property type="match status" value="3"/>
</dbReference>
<dbReference type="InterPro" id="IPR013783">
    <property type="entry name" value="Ig-like_fold"/>
</dbReference>
<dbReference type="FunFam" id="2.60.40.10:FF:000072">
    <property type="entry name" value="RIMS-binding protein 2 isoform X1"/>
    <property type="match status" value="1"/>
</dbReference>
<keyword evidence="3" id="KW-0677">Repeat</keyword>
<evidence type="ECO:0008006" key="11">
    <source>
        <dbReference type="Google" id="ProtNLM"/>
    </source>
</evidence>
<dbReference type="SMART" id="SM00326">
    <property type="entry name" value="SH3"/>
    <property type="match status" value="3"/>
</dbReference>
<protein>
    <recommendedName>
        <fullName evidence="11">RIMS-binding protein 2</fullName>
    </recommendedName>
</protein>
<feature type="compositionally biased region" description="Low complexity" evidence="6">
    <location>
        <begin position="939"/>
        <end position="1007"/>
    </location>
</feature>
<feature type="compositionally biased region" description="Polar residues" evidence="6">
    <location>
        <begin position="900"/>
        <end position="913"/>
    </location>
</feature>
<dbReference type="InterPro" id="IPR003961">
    <property type="entry name" value="FN3_dom"/>
</dbReference>
<dbReference type="Pfam" id="PF07653">
    <property type="entry name" value="SH3_2"/>
    <property type="match status" value="2"/>
</dbReference>
<feature type="domain" description="Fibronectin type-III" evidence="8">
    <location>
        <begin position="655"/>
        <end position="738"/>
    </location>
</feature>
<feature type="coiled-coil region" evidence="5">
    <location>
        <begin position="7"/>
        <end position="63"/>
    </location>
</feature>
<sequence>MDLDMQLRAAEARRAELERQHQEALQALRGCGPSELEARQSRVRELEKKVALETVRCEELQLELASTQRARLGTSSMQGGVGGMSTSSNMNMNMNMAGGHSWSNKGTEIERIMAKIEQDNRILAELDHSRSTTLGGCTAGLATSVSSHALGECSPPISPITMSHTTPSIYPGHTAAVGHNAYSSSAGSYLPSSNPVSVGGYNTTSQYNSLGHTPSYKIGGIGTTMNSLGHHSVGIGSTLGQTSVLGTSLTQNPLSTIGTGLGTVGSTLPSSLGTSIVPSSLGTSMVQTSIGNTNFSNTLPPSSYNNPSTFSNSATQYGLSSYSNPITTSYSTSNNVTFSNPLSSQFNSLPMSIKLKQMDDVDITGTRRVATPVTPHPPAIWGTTMLSGISDLRPRIINDSGGLDSDWAGLHSDRGFLNGHNASMTDGQVDMLDIPGKGRCSVYIARFSYDPEPEAAEEELSIQAGDYLLVWGDPTGTGGYLDAELLDGRRGLVPAHFVQRLIGDDLLEFHQAVLSTLREEEINQENFAADVQRLNELAEMAEAQEDDGPEGETVQVHQLPAPRQLTLERQLNKSVLISWTAPENVGPNQIDSYHVYVDGVLKATVKASERTRALVEGVDSNRPHRISVRSVTGNRRTSRDAACTMIIGRDTHQLGPSAVRASNITSTSAVISWLPANSNHQHVVCVNNVEVRTVKPGVYRHTITGLAPNTQYRVTVRAKHHRSAQNVANVAEELPMPAAAHTDFRTLPKGLPDPPSDIMVEPGPQDGTLLVTWHPLQPPHHHSGSTITGYAVYADGKKVTDVDSPTGDHALIDISKLLGLNPRHVTVRTKARDSQSADSAPTPIPTSVLRGGAARARQQPHQAVMPPHLRQQMQGGGRVGQQGQQIIEPEENLSDKEIFPNQNPHRQQGSIPSIAQRCNVPEITKENYEAGLSEDELLDSGSSRRGQQQQRAGQQQQRGGRQQTRGGTVSEQQSPQSAQPPTQQGQQGQYYQQQQAITSQSGQQMQQRGGGPLQSRGGQAHLTQGQARAGMAQQGNPGTGQPPYPQKRARWFVALFDYDPATMSPNPDACDEELPFSEGDTIKVWGDKDADGFYWGECRGRRGYVPHNMVMELEGNQNRDRWGDIYANTPVKRMVALYDYDPQELSPNVDAEQVELSFTTGQIINVYGEMDDDGFYMAEIDGVRGLVPSNFLTEASDQYGAGQASRGSQPGIGTGSRTAGGRVGQPGPGARGPPPPPRERQGGQIQQQGQSGQMQQNVGQQRNKDACLPVYTSQLDSLNTSTTPNTLTEHQQGRGRGLMRQGGNQQQQQGVQNQSQFGQQQSYAQQQQFNQQNQQQYNQQNQQFGQQQNQQFGQQQNQQQHQTSSLGSSLFSSLTGQTQQNQQQGQTQQQSGFQNRIQHKGVPQVLPTNVMGGQTQSQQGQQGQQGMPGMPQGMPGAGVGANVMQKLNEITAPGGDILSKGKELIFMKFGLGGK</sequence>
<dbReference type="Gene3D" id="2.60.40.10">
    <property type="entry name" value="Immunoglobulins"/>
    <property type="match status" value="3"/>
</dbReference>
<evidence type="ECO:0000256" key="1">
    <source>
        <dbReference type="ARBA" id="ARBA00010749"/>
    </source>
</evidence>
<gene>
    <name evidence="9" type="ORF">ACAOBT_LOCUS71</name>
</gene>
<dbReference type="InterPro" id="IPR001452">
    <property type="entry name" value="SH3_domain"/>
</dbReference>
<dbReference type="InterPro" id="IPR036116">
    <property type="entry name" value="FN3_sf"/>
</dbReference>
<feature type="compositionally biased region" description="Low complexity" evidence="6">
    <location>
        <begin position="1277"/>
        <end position="1288"/>
    </location>
</feature>
<evidence type="ECO:0000313" key="10">
    <source>
        <dbReference type="Proteomes" id="UP001152888"/>
    </source>
</evidence>
<dbReference type="CDD" id="cd12013">
    <property type="entry name" value="SH3_RIM-BP_3"/>
    <property type="match status" value="1"/>
</dbReference>
<feature type="domain" description="SH3" evidence="7">
    <location>
        <begin position="438"/>
        <end position="503"/>
    </location>
</feature>
<name>A0A9P0JLP4_ACAOB</name>
<dbReference type="CDD" id="cd00063">
    <property type="entry name" value="FN3"/>
    <property type="match status" value="2"/>
</dbReference>
<feature type="compositionally biased region" description="Low complexity" evidence="6">
    <location>
        <begin position="1411"/>
        <end position="1433"/>
    </location>
</feature>
<feature type="region of interest" description="Disordered" evidence="6">
    <location>
        <begin position="827"/>
        <end position="864"/>
    </location>
</feature>
<dbReference type="GO" id="GO:0007274">
    <property type="term" value="P:neuromuscular synaptic transmission"/>
    <property type="evidence" value="ECO:0007669"/>
    <property type="project" value="TreeGrafter"/>
</dbReference>
<dbReference type="GO" id="GO:0045202">
    <property type="term" value="C:synapse"/>
    <property type="evidence" value="ECO:0007669"/>
    <property type="project" value="GOC"/>
</dbReference>
<dbReference type="PANTHER" id="PTHR14234">
    <property type="entry name" value="RIM BINDING PROTEIN-RELATED"/>
    <property type="match status" value="1"/>
</dbReference>
<feature type="region of interest" description="Disordered" evidence="6">
    <location>
        <begin position="896"/>
        <end position="918"/>
    </location>
</feature>
<feature type="compositionally biased region" description="Low complexity" evidence="6">
    <location>
        <begin position="1024"/>
        <end position="1035"/>
    </location>
</feature>
<dbReference type="Proteomes" id="UP001152888">
    <property type="component" value="Unassembled WGS sequence"/>
</dbReference>
<dbReference type="Pfam" id="PF14604">
    <property type="entry name" value="SH3_9"/>
    <property type="match status" value="1"/>
</dbReference>
<feature type="coiled-coil region" evidence="5">
    <location>
        <begin position="517"/>
        <end position="544"/>
    </location>
</feature>
<dbReference type="InterPro" id="IPR035753">
    <property type="entry name" value="RIM-BP_SH3_2"/>
</dbReference>
<dbReference type="EMBL" id="CAKOFQ010006651">
    <property type="protein sequence ID" value="CAH1953498.1"/>
    <property type="molecule type" value="Genomic_DNA"/>
</dbReference>
<feature type="domain" description="Fibronectin type-III" evidence="8">
    <location>
        <begin position="561"/>
        <end position="654"/>
    </location>
</feature>
<feature type="region of interest" description="Disordered" evidence="6">
    <location>
        <begin position="1276"/>
        <end position="1433"/>
    </location>
</feature>
<dbReference type="PANTHER" id="PTHR14234:SF19">
    <property type="entry name" value="RIM-BINDING PROTEIN, ISOFORM F"/>
    <property type="match status" value="1"/>
</dbReference>
<dbReference type="SUPFAM" id="SSF50044">
    <property type="entry name" value="SH3-domain"/>
    <property type="match status" value="3"/>
</dbReference>
<evidence type="ECO:0000259" key="8">
    <source>
        <dbReference type="PROSITE" id="PS50853"/>
    </source>
</evidence>